<gene>
    <name evidence="7" type="ORF">GMORB2_1155</name>
</gene>
<dbReference type="GO" id="GO:0022857">
    <property type="term" value="F:transmembrane transporter activity"/>
    <property type="evidence" value="ECO:0007669"/>
    <property type="project" value="TreeGrafter"/>
</dbReference>
<evidence type="ECO:0000256" key="3">
    <source>
        <dbReference type="ARBA" id="ARBA00022989"/>
    </source>
</evidence>
<protein>
    <submittedName>
        <fullName evidence="7">Major Facilitator Superfamily</fullName>
    </submittedName>
</protein>
<evidence type="ECO:0000313" key="8">
    <source>
        <dbReference type="Proteomes" id="UP000749293"/>
    </source>
</evidence>
<evidence type="ECO:0000256" key="2">
    <source>
        <dbReference type="ARBA" id="ARBA00022692"/>
    </source>
</evidence>
<feature type="region of interest" description="Disordered" evidence="5">
    <location>
        <begin position="1"/>
        <end position="30"/>
    </location>
</feature>
<dbReference type="PANTHER" id="PTHR23502">
    <property type="entry name" value="MAJOR FACILITATOR SUPERFAMILY"/>
    <property type="match status" value="1"/>
</dbReference>
<sequence length="317" mass="34728">MPTPSHNEAVINLRRDDQDEGGEDDEDEEQTHALEAVLTGIEARHRNGDHVLVSVAKRIGVTLQIAMIELFLTAVSGTDATVIPQAAKALGASEAAQSSCHSLDKMSASLLYAITAFVGPMVGAMIGACIGPSESVSWRWAERSMLISSGLVLAIVCLLMLETYGPLLLQWKAAHYRAMTGDDRFRCEHEIGDATLFSRLRISMTRPFVMITEPIIVAMACYITAVYAVLFTFLIGWPYLFERMYGIHQGLSNIIFLSALVGITGIFLCVYMYIIDSYEIYSASALTFVALIRYVVAGEMTVVGIPFYENMGTCSIP</sequence>
<feature type="transmembrane region" description="Helical" evidence="6">
    <location>
        <begin position="208"/>
        <end position="234"/>
    </location>
</feature>
<dbReference type="OrthoDB" id="3936150at2759"/>
<evidence type="ECO:0000256" key="5">
    <source>
        <dbReference type="SAM" id="MobiDB-lite"/>
    </source>
</evidence>
<proteinExistence type="predicted"/>
<keyword evidence="8" id="KW-1185">Reference proteome</keyword>
<dbReference type="PANTHER" id="PTHR23502:SF47">
    <property type="entry name" value="MAJOR FACILITATOR SUPERFAMILY (MFS) PROFILE DOMAIN-CONTAINING PROTEIN-RELATED"/>
    <property type="match status" value="1"/>
</dbReference>
<feature type="compositionally biased region" description="Acidic residues" evidence="5">
    <location>
        <begin position="18"/>
        <end position="29"/>
    </location>
</feature>
<keyword evidence="4 6" id="KW-0472">Membrane</keyword>
<reference evidence="7" key="1">
    <citation type="submission" date="2020-03" db="EMBL/GenBank/DDBJ databases">
        <title>Site-based positive gene gene selection in Geosmithia morbida across the United States reveals a broad range of putative effectors and factors for local host and environmental adapation.</title>
        <authorList>
            <person name="Onufrak A."/>
            <person name="Murdoch R.W."/>
            <person name="Gazis R."/>
            <person name="Huff M."/>
            <person name="Staton M."/>
            <person name="Klingeman W."/>
            <person name="Hadziabdic D."/>
        </authorList>
    </citation>
    <scope>NUCLEOTIDE SEQUENCE</scope>
    <source>
        <strain evidence="7">1262</strain>
    </source>
</reference>
<organism evidence="7 8">
    <name type="scientific">Geosmithia morbida</name>
    <dbReference type="NCBI Taxonomy" id="1094350"/>
    <lineage>
        <taxon>Eukaryota</taxon>
        <taxon>Fungi</taxon>
        <taxon>Dikarya</taxon>
        <taxon>Ascomycota</taxon>
        <taxon>Pezizomycotina</taxon>
        <taxon>Sordariomycetes</taxon>
        <taxon>Hypocreomycetidae</taxon>
        <taxon>Hypocreales</taxon>
        <taxon>Bionectriaceae</taxon>
        <taxon>Geosmithia</taxon>
    </lineage>
</organism>
<dbReference type="SUPFAM" id="SSF103473">
    <property type="entry name" value="MFS general substrate transporter"/>
    <property type="match status" value="1"/>
</dbReference>
<feature type="transmembrane region" description="Helical" evidence="6">
    <location>
        <begin position="145"/>
        <end position="169"/>
    </location>
</feature>
<accession>A0A9P4Z3E5</accession>
<dbReference type="GO" id="GO:0005886">
    <property type="term" value="C:plasma membrane"/>
    <property type="evidence" value="ECO:0007669"/>
    <property type="project" value="TreeGrafter"/>
</dbReference>
<dbReference type="GeneID" id="55967385"/>
<feature type="transmembrane region" description="Helical" evidence="6">
    <location>
        <begin position="110"/>
        <end position="133"/>
    </location>
</feature>
<feature type="transmembrane region" description="Helical" evidence="6">
    <location>
        <begin position="286"/>
        <end position="308"/>
    </location>
</feature>
<evidence type="ECO:0000256" key="6">
    <source>
        <dbReference type="SAM" id="Phobius"/>
    </source>
</evidence>
<dbReference type="InterPro" id="IPR036259">
    <property type="entry name" value="MFS_trans_sf"/>
</dbReference>
<name>A0A9P4Z3E5_9HYPO</name>
<comment type="subcellular location">
    <subcellularLocation>
        <location evidence="1">Membrane</location>
        <topology evidence="1">Multi-pass membrane protein</topology>
    </subcellularLocation>
</comment>
<dbReference type="EMBL" id="JAANYQ010000002">
    <property type="protein sequence ID" value="KAF4125909.1"/>
    <property type="molecule type" value="Genomic_DNA"/>
</dbReference>
<comment type="caution">
    <text evidence="7">The sequence shown here is derived from an EMBL/GenBank/DDBJ whole genome shotgun (WGS) entry which is preliminary data.</text>
</comment>
<dbReference type="RefSeq" id="XP_035324561.1">
    <property type="nucleotide sequence ID" value="XM_035463137.1"/>
</dbReference>
<keyword evidence="3 6" id="KW-1133">Transmembrane helix</keyword>
<feature type="transmembrane region" description="Helical" evidence="6">
    <location>
        <begin position="254"/>
        <end position="274"/>
    </location>
</feature>
<dbReference type="Proteomes" id="UP000749293">
    <property type="component" value="Unassembled WGS sequence"/>
</dbReference>
<evidence type="ECO:0000256" key="4">
    <source>
        <dbReference type="ARBA" id="ARBA00023136"/>
    </source>
</evidence>
<keyword evidence="2 6" id="KW-0812">Transmembrane</keyword>
<dbReference type="AlphaFoldDB" id="A0A9P4Z3E5"/>
<evidence type="ECO:0000256" key="1">
    <source>
        <dbReference type="ARBA" id="ARBA00004141"/>
    </source>
</evidence>
<evidence type="ECO:0000313" key="7">
    <source>
        <dbReference type="EMBL" id="KAF4125909.1"/>
    </source>
</evidence>